<evidence type="ECO:0000259" key="1">
    <source>
        <dbReference type="PROSITE" id="PS51794"/>
    </source>
</evidence>
<protein>
    <submittedName>
        <fullName evidence="2">DNA integrity scanning protein DisA nucleotide-binding domain protein</fullName>
    </submittedName>
</protein>
<sequence length="443" mass="50380">MDEQVLNYLVTYISDVLGIKAEQKNSIVIFSKTESKIIFGDKNFNVNRLTYRSYDFYIQDIPNTDYRIYIPNKYHKYHKNHSNKSIKCFIKHTCHAANRVQEVILQHPNIDKNELLDLIKRLSIPAVLEEFYSESTPRIARSVTQHESINYGKIIREILGWKNHTIEGKEIHTGIIIGDNLLRIEETLKSSTIKGSYEIINLQSNPDLTSFKEVKPLLEIADGLNTFLICEPHENSNLIVSGLLITEKGLMTNLIGNTTKGFNAPVFSLREKGLRIGRGNELIMEYINNTPRIRNYNELSNIFREYLLLNIDNANKLTALILEISHLGKGASIVFNFKNKYIDDVEKTQWIKPRKVQFIGEKVFVDIFPNLTKTDGAVLLNSNMEIVGFGSILKPTKAKAKIPGGSRHKSMASFSHNKDILGIVISEDGPITVIQNNSVVFSL</sequence>
<accession>A0ABT7L3B9</accession>
<proteinExistence type="predicted"/>
<dbReference type="Proteomes" id="UP001235343">
    <property type="component" value="Unassembled WGS sequence"/>
</dbReference>
<dbReference type="Pfam" id="PF02457">
    <property type="entry name" value="DAC"/>
    <property type="match status" value="1"/>
</dbReference>
<dbReference type="InterPro" id="IPR003390">
    <property type="entry name" value="DNA_integrity_scan_DisA_N"/>
</dbReference>
<comment type="caution">
    <text evidence="2">The sequence shown here is derived from an EMBL/GenBank/DDBJ whole genome shotgun (WGS) entry which is preliminary data.</text>
</comment>
<dbReference type="EMBL" id="JASTZU010000027">
    <property type="protein sequence ID" value="MDL4840357.1"/>
    <property type="molecule type" value="Genomic_DNA"/>
</dbReference>
<feature type="domain" description="DAC" evidence="1">
    <location>
        <begin position="300"/>
        <end position="443"/>
    </location>
</feature>
<dbReference type="Gene3D" id="3.40.1700.10">
    <property type="entry name" value="DNA integrity scanning protein, DisA, N-terminal domain"/>
    <property type="match status" value="1"/>
</dbReference>
<evidence type="ECO:0000313" key="3">
    <source>
        <dbReference type="Proteomes" id="UP001235343"/>
    </source>
</evidence>
<evidence type="ECO:0000313" key="2">
    <source>
        <dbReference type="EMBL" id="MDL4840357.1"/>
    </source>
</evidence>
<keyword evidence="3" id="KW-1185">Reference proteome</keyword>
<name>A0ABT7L3B9_9BACI</name>
<organism evidence="2 3">
    <name type="scientific">Aquibacillus rhizosphaerae</name>
    <dbReference type="NCBI Taxonomy" id="3051431"/>
    <lineage>
        <taxon>Bacteria</taxon>
        <taxon>Bacillati</taxon>
        <taxon>Bacillota</taxon>
        <taxon>Bacilli</taxon>
        <taxon>Bacillales</taxon>
        <taxon>Bacillaceae</taxon>
        <taxon>Aquibacillus</taxon>
    </lineage>
</organism>
<gene>
    <name evidence="2" type="ORF">QQS35_07860</name>
</gene>
<dbReference type="RefSeq" id="WP_285931384.1">
    <property type="nucleotide sequence ID" value="NZ_JASTZU010000027.1"/>
</dbReference>
<dbReference type="SUPFAM" id="SSF143597">
    <property type="entry name" value="YojJ-like"/>
    <property type="match status" value="1"/>
</dbReference>
<reference evidence="2 3" key="1">
    <citation type="submission" date="2023-06" db="EMBL/GenBank/DDBJ databases">
        <title>Aquibacillus rhizosphaerae LR5S19.</title>
        <authorList>
            <person name="Sun J.-Q."/>
        </authorList>
    </citation>
    <scope>NUCLEOTIDE SEQUENCE [LARGE SCALE GENOMIC DNA]</scope>
    <source>
        <strain evidence="2 3">LR5S19</strain>
    </source>
</reference>
<dbReference type="PROSITE" id="PS51794">
    <property type="entry name" value="DAC"/>
    <property type="match status" value="1"/>
</dbReference>
<dbReference type="InterPro" id="IPR036888">
    <property type="entry name" value="DNA_integrity_DisA_N_sf"/>
</dbReference>